<keyword evidence="3" id="KW-1185">Reference proteome</keyword>
<accession>A0A366H4M9</accession>
<dbReference type="AlphaFoldDB" id="A0A366H4M9"/>
<proteinExistence type="predicted"/>
<evidence type="ECO:0000313" key="3">
    <source>
        <dbReference type="Proteomes" id="UP000253426"/>
    </source>
</evidence>
<dbReference type="RefSeq" id="WP_113962032.1">
    <property type="nucleotide sequence ID" value="NZ_QNRR01000018.1"/>
</dbReference>
<comment type="caution">
    <text evidence="2">The sequence shown here is derived from an EMBL/GenBank/DDBJ whole genome shotgun (WGS) entry which is preliminary data.</text>
</comment>
<protein>
    <submittedName>
        <fullName evidence="2">Uncharacterized protein DUF1552</fullName>
    </submittedName>
</protein>
<evidence type="ECO:0000313" key="2">
    <source>
        <dbReference type="EMBL" id="RBP36083.1"/>
    </source>
</evidence>
<dbReference type="Pfam" id="PF07586">
    <property type="entry name" value="HXXSHH"/>
    <property type="match status" value="1"/>
</dbReference>
<dbReference type="PROSITE" id="PS51318">
    <property type="entry name" value="TAT"/>
    <property type="match status" value="1"/>
</dbReference>
<name>A0A366H4M9_9BACT</name>
<sequence length="442" mass="49020">MSNTLSRRRFLRGAGLALGLPWLESMPTFGATGVKNATAPRRMAMCFFGNGVNPHHWGAENTPGGLELKQTLKPLESLKDKLLVLKGLWNPTTVEGPGGHYPKMNILSGLKVKQTTTDVEVGVTMDQIIAAQVGRDTPVASLALGTEGPKYSTDSGYTSIYSAYLSWSSPTTPAPKEIYPQQAFDQLFDDGSKRKRDKSVLDLVLGDANALRTRLSRRDTQKLDEYLTSVRELEQRIERAEKFSKAETNGQGWQPSVKTPTMARPNPGIPARQEEHLRLMLDIMVLALQMDRTRVATMMMTNDLSQMNFDFLGVKGGQHELSHHANDENRLALYQKSNEYMVKAWAETLQKMQDTNEGERTLLENSMVMLTSSLWDGNAHDSTQLPLLVAGNGGGTIKGGRLLDFSKDPNRKLCRLHLAFMDRMGVKLDHFGDAEQAIAELG</sequence>
<dbReference type="InterPro" id="IPR011447">
    <property type="entry name" value="DUF1552"/>
</dbReference>
<feature type="region of interest" description="Disordered" evidence="1">
    <location>
        <begin position="244"/>
        <end position="266"/>
    </location>
</feature>
<dbReference type="InterPro" id="IPR006311">
    <property type="entry name" value="TAT_signal"/>
</dbReference>
<feature type="compositionally biased region" description="Polar residues" evidence="1">
    <location>
        <begin position="246"/>
        <end position="259"/>
    </location>
</feature>
<dbReference type="Proteomes" id="UP000253426">
    <property type="component" value="Unassembled WGS sequence"/>
</dbReference>
<dbReference type="OrthoDB" id="182303at2"/>
<organism evidence="2 3">
    <name type="scientific">Roseimicrobium gellanilyticum</name>
    <dbReference type="NCBI Taxonomy" id="748857"/>
    <lineage>
        <taxon>Bacteria</taxon>
        <taxon>Pseudomonadati</taxon>
        <taxon>Verrucomicrobiota</taxon>
        <taxon>Verrucomicrobiia</taxon>
        <taxon>Verrucomicrobiales</taxon>
        <taxon>Verrucomicrobiaceae</taxon>
        <taxon>Roseimicrobium</taxon>
    </lineage>
</organism>
<dbReference type="EMBL" id="QNRR01000018">
    <property type="protein sequence ID" value="RBP36083.1"/>
    <property type="molecule type" value="Genomic_DNA"/>
</dbReference>
<reference evidence="2 3" key="1">
    <citation type="submission" date="2018-06" db="EMBL/GenBank/DDBJ databases">
        <title>Genomic Encyclopedia of Type Strains, Phase IV (KMG-IV): sequencing the most valuable type-strain genomes for metagenomic binning, comparative biology and taxonomic classification.</title>
        <authorList>
            <person name="Goeker M."/>
        </authorList>
    </citation>
    <scope>NUCLEOTIDE SEQUENCE [LARGE SCALE GENOMIC DNA]</scope>
    <source>
        <strain evidence="2 3">DSM 25532</strain>
    </source>
</reference>
<evidence type="ECO:0000256" key="1">
    <source>
        <dbReference type="SAM" id="MobiDB-lite"/>
    </source>
</evidence>
<gene>
    <name evidence="2" type="ORF">DES53_11832</name>
</gene>